<dbReference type="SUPFAM" id="SSF102114">
    <property type="entry name" value="Radical SAM enzymes"/>
    <property type="match status" value="1"/>
</dbReference>
<evidence type="ECO:0000256" key="2">
    <source>
        <dbReference type="ARBA" id="ARBA00022691"/>
    </source>
</evidence>
<keyword evidence="2" id="KW-0949">S-adenosyl-L-methionine</keyword>
<dbReference type="InterPro" id="IPR023404">
    <property type="entry name" value="rSAM_horseshoe"/>
</dbReference>
<dbReference type="PANTHER" id="PTHR43409">
    <property type="entry name" value="ANAEROBIC MAGNESIUM-PROTOPORPHYRIN IX MONOMETHYL ESTER CYCLASE-RELATED"/>
    <property type="match status" value="1"/>
</dbReference>
<dbReference type="InterPro" id="IPR006638">
    <property type="entry name" value="Elp3/MiaA/NifB-like_rSAM"/>
</dbReference>
<dbReference type="InterPro" id="IPR058240">
    <property type="entry name" value="rSAM_sf"/>
</dbReference>
<comment type="cofactor">
    <cofactor evidence="1">
        <name>[4Fe-4S] cluster</name>
        <dbReference type="ChEBI" id="CHEBI:49883"/>
    </cofactor>
</comment>
<dbReference type="EMBL" id="CAADFK010000016">
    <property type="protein sequence ID" value="VFK10785.1"/>
    <property type="molecule type" value="Genomic_DNA"/>
</dbReference>
<dbReference type="InterPro" id="IPR007197">
    <property type="entry name" value="rSAM"/>
</dbReference>
<evidence type="ECO:0000256" key="3">
    <source>
        <dbReference type="ARBA" id="ARBA00022723"/>
    </source>
</evidence>
<accession>A0A450W199</accession>
<evidence type="ECO:0000256" key="1">
    <source>
        <dbReference type="ARBA" id="ARBA00001966"/>
    </source>
</evidence>
<feature type="domain" description="Elp3/MiaA/NifB-like radical SAM core" evidence="6">
    <location>
        <begin position="231"/>
        <end position="476"/>
    </location>
</feature>
<evidence type="ECO:0000256" key="4">
    <source>
        <dbReference type="ARBA" id="ARBA00023004"/>
    </source>
</evidence>
<dbReference type="GO" id="GO:0003824">
    <property type="term" value="F:catalytic activity"/>
    <property type="evidence" value="ECO:0007669"/>
    <property type="project" value="InterPro"/>
</dbReference>
<reference evidence="7" key="1">
    <citation type="submission" date="2019-02" db="EMBL/GenBank/DDBJ databases">
        <authorList>
            <person name="Gruber-Vodicka R. H."/>
            <person name="Seah K. B. B."/>
        </authorList>
    </citation>
    <scope>NUCLEOTIDE SEQUENCE</scope>
    <source>
        <strain evidence="7">BECK_S313</strain>
    </source>
</reference>
<dbReference type="AlphaFoldDB" id="A0A450W199"/>
<dbReference type="GO" id="GO:0046872">
    <property type="term" value="F:metal ion binding"/>
    <property type="evidence" value="ECO:0007669"/>
    <property type="project" value="UniProtKB-KW"/>
</dbReference>
<dbReference type="SFLD" id="SFLDS00029">
    <property type="entry name" value="Radical_SAM"/>
    <property type="match status" value="1"/>
</dbReference>
<proteinExistence type="predicted"/>
<organism evidence="7">
    <name type="scientific">Candidatus Kentrum sp. LPFa</name>
    <dbReference type="NCBI Taxonomy" id="2126335"/>
    <lineage>
        <taxon>Bacteria</taxon>
        <taxon>Pseudomonadati</taxon>
        <taxon>Pseudomonadota</taxon>
        <taxon>Gammaproteobacteria</taxon>
        <taxon>Candidatus Kentrum</taxon>
    </lineage>
</organism>
<dbReference type="Gene3D" id="3.80.30.20">
    <property type="entry name" value="tm_1862 like domain"/>
    <property type="match status" value="1"/>
</dbReference>
<keyword evidence="5" id="KW-0411">Iron-sulfur</keyword>
<dbReference type="SFLD" id="SFLDG01082">
    <property type="entry name" value="B12-binding_domain_containing"/>
    <property type="match status" value="1"/>
</dbReference>
<protein>
    <recommendedName>
        <fullName evidence="6">Elp3/MiaA/NifB-like radical SAM core domain-containing protein</fullName>
    </recommendedName>
</protein>
<dbReference type="SMART" id="SM00729">
    <property type="entry name" value="Elp3"/>
    <property type="match status" value="1"/>
</dbReference>
<sequence>MTSQETPTIGLVELPLRGLLNEKEESLTCEGTFQGEIKFDDLPLPSKKILLANLQAAGFDARLIDLRKGDHREEYGRVTWRNTEYSKVYLGGRIQDVDPSAHAVWGVTSNFFSHSEIACLTIKHLASEGRPVIVGGSDAIADPQPYLAAGAAAIVLDKSGAANAPLLDFILGRTPREELSGVILANASQQPPARVRRPLHPQDWPIPDKSVIEQCLGTQQEDPQLSGGLRKIGSVMTEIGCDRHCDFCQTPGYRLGYRAMSPEKVLQWFRAEKEAGMEVIRHHSDQFLGRLLKKGGRDDILQIMRGVRELELAIRWTNGLELKKATLGRGIERRGQTDMAPDEELIEALWGWDGKTGCDLAYIPAERPVFGRENYAKLLPWQEHCRIMESIVRAGLPNISYGVIIGFEDDDDERLLQIEEAISELHESLLTINPSINFFVSPLSLIPIPGTPQGNTIRDSGLLRFDDPSIFGDMQRPAVDTRYLTYEQIADWQVRLARMGTPS</sequence>
<evidence type="ECO:0000259" key="6">
    <source>
        <dbReference type="SMART" id="SM00729"/>
    </source>
</evidence>
<dbReference type="GO" id="GO:0051536">
    <property type="term" value="F:iron-sulfur cluster binding"/>
    <property type="evidence" value="ECO:0007669"/>
    <property type="project" value="UniProtKB-KW"/>
</dbReference>
<gene>
    <name evidence="7" type="ORF">BECKLPF1236B_GA0070989_10164</name>
</gene>
<evidence type="ECO:0000256" key="5">
    <source>
        <dbReference type="ARBA" id="ARBA00023014"/>
    </source>
</evidence>
<keyword evidence="4" id="KW-0408">Iron</keyword>
<evidence type="ECO:0000313" key="7">
    <source>
        <dbReference type="EMBL" id="VFK10785.1"/>
    </source>
</evidence>
<dbReference type="InterPro" id="IPR051198">
    <property type="entry name" value="BchE-like"/>
</dbReference>
<name>A0A450W199_9GAMM</name>
<keyword evidence="3" id="KW-0479">Metal-binding</keyword>